<dbReference type="Proteomes" id="UP000176609">
    <property type="component" value="Unassembled WGS sequence"/>
</dbReference>
<accession>A0A1F6AQD8</accession>
<name>A0A1F6AQD8_9BACT</name>
<evidence type="ECO:0000313" key="5">
    <source>
        <dbReference type="Proteomes" id="UP000176609"/>
    </source>
</evidence>
<evidence type="ECO:0000256" key="2">
    <source>
        <dbReference type="SAM" id="MobiDB-lite"/>
    </source>
</evidence>
<dbReference type="EMBL" id="MFJR01000007">
    <property type="protein sequence ID" value="OGG26906.1"/>
    <property type="molecule type" value="Genomic_DNA"/>
</dbReference>
<comment type="caution">
    <text evidence="4">The sequence shown here is derived from an EMBL/GenBank/DDBJ whole genome shotgun (WGS) entry which is preliminary data.</text>
</comment>
<reference evidence="4 5" key="1">
    <citation type="journal article" date="2016" name="Nat. Commun.">
        <title>Thousands of microbial genomes shed light on interconnected biogeochemical processes in an aquifer system.</title>
        <authorList>
            <person name="Anantharaman K."/>
            <person name="Brown C.T."/>
            <person name="Hug L.A."/>
            <person name="Sharon I."/>
            <person name="Castelle C.J."/>
            <person name="Probst A.J."/>
            <person name="Thomas B.C."/>
            <person name="Singh A."/>
            <person name="Wilkins M.J."/>
            <person name="Karaoz U."/>
            <person name="Brodie E.L."/>
            <person name="Williams K.H."/>
            <person name="Hubbard S.S."/>
            <person name="Banfield J.F."/>
        </authorList>
    </citation>
    <scope>NUCLEOTIDE SEQUENCE [LARGE SCALE GENOMIC DNA]</scope>
</reference>
<proteinExistence type="predicted"/>
<keyword evidence="1" id="KW-0175">Coiled coil</keyword>
<dbReference type="InterPro" id="IPR043719">
    <property type="entry name" value="DUF5660"/>
</dbReference>
<feature type="domain" description="DUF5660" evidence="3">
    <location>
        <begin position="89"/>
        <end position="195"/>
    </location>
</feature>
<organism evidence="4 5">
    <name type="scientific">Candidatus Gottesmanbacteria bacterium RIFCSPLOWO2_01_FULL_39_12b</name>
    <dbReference type="NCBI Taxonomy" id="1798388"/>
    <lineage>
        <taxon>Bacteria</taxon>
        <taxon>Candidatus Gottesmaniibacteriota</taxon>
    </lineage>
</organism>
<evidence type="ECO:0000313" key="4">
    <source>
        <dbReference type="EMBL" id="OGG26906.1"/>
    </source>
</evidence>
<feature type="region of interest" description="Disordered" evidence="2">
    <location>
        <begin position="1"/>
        <end position="27"/>
    </location>
</feature>
<dbReference type="AlphaFoldDB" id="A0A1F6AQD8"/>
<gene>
    <name evidence="4" type="ORF">A2960_02040</name>
</gene>
<sequence length="195" mass="22654">MSGNNSKKAGLYPWGDDHPEKLQQSPNGSIGIKQQVKSLINPSNVLEQIFNSNRTGERKYYPSQAEKKVQRQETLIFSRRLYSENQSIQEETKVLLKQLKEQVVLLEKSEKSLSAEISKIKVAQMPNKSGIYYIRFFEWMLTVVKQLRMKVEEGRTWLAAFNSRKKKRIGYWNMYKKHGTTFGLSNERTLSTQTG</sequence>
<evidence type="ECO:0000259" key="3">
    <source>
        <dbReference type="Pfam" id="PF18904"/>
    </source>
</evidence>
<dbReference type="Pfam" id="PF18904">
    <property type="entry name" value="DUF5660"/>
    <property type="match status" value="1"/>
</dbReference>
<feature type="coiled-coil region" evidence="1">
    <location>
        <begin position="89"/>
        <end position="116"/>
    </location>
</feature>
<evidence type="ECO:0000256" key="1">
    <source>
        <dbReference type="SAM" id="Coils"/>
    </source>
</evidence>
<protein>
    <recommendedName>
        <fullName evidence="3">DUF5660 domain-containing protein</fullName>
    </recommendedName>
</protein>